<dbReference type="PANTHER" id="PTHR23232:SF117">
    <property type="entry name" value="KRAB DOMAIN-CONTAINING PROTEIN"/>
    <property type="match status" value="1"/>
</dbReference>
<feature type="region of interest" description="Disordered" evidence="1">
    <location>
        <begin position="79"/>
        <end position="102"/>
    </location>
</feature>
<reference evidence="3" key="2">
    <citation type="submission" date="2025-08" db="UniProtKB">
        <authorList>
            <consortium name="Ensembl"/>
        </authorList>
    </citation>
    <scope>IDENTIFICATION</scope>
</reference>
<proteinExistence type="predicted"/>
<reference evidence="3 4" key="1">
    <citation type="journal article" date="2007" name="Nature">
        <title>Genome of the marsupial Monodelphis domestica reveals innovation in non-coding sequences.</title>
        <authorList>
            <person name="Mikkelsen T.S."/>
            <person name="Wakefield M.J."/>
            <person name="Aken B."/>
            <person name="Amemiya C.T."/>
            <person name="Chang J.L."/>
            <person name="Duke S."/>
            <person name="Garber M."/>
            <person name="Gentles A.J."/>
            <person name="Goodstadt L."/>
            <person name="Heger A."/>
            <person name="Jurka J."/>
            <person name="Kamal M."/>
            <person name="Mauceli E."/>
            <person name="Searle S.M."/>
            <person name="Sharpe T."/>
            <person name="Baker M.L."/>
            <person name="Batzer M.A."/>
            <person name="Benos P.V."/>
            <person name="Belov K."/>
            <person name="Clamp M."/>
            <person name="Cook A."/>
            <person name="Cuff J."/>
            <person name="Das R."/>
            <person name="Davidow L."/>
            <person name="Deakin J.E."/>
            <person name="Fazzari M.J."/>
            <person name="Glass J.L."/>
            <person name="Grabherr M."/>
            <person name="Greally J.M."/>
            <person name="Gu W."/>
            <person name="Hore T.A."/>
            <person name="Huttley G.A."/>
            <person name="Kleber M."/>
            <person name="Jirtle R.L."/>
            <person name="Koina E."/>
            <person name="Lee J.T."/>
            <person name="Mahony S."/>
            <person name="Marra M.A."/>
            <person name="Miller R.D."/>
            <person name="Nicholls R.D."/>
            <person name="Oda M."/>
            <person name="Papenfuss A.T."/>
            <person name="Parra Z.E."/>
            <person name="Pollock D.D."/>
            <person name="Ray D.A."/>
            <person name="Schein J.E."/>
            <person name="Speed T.P."/>
            <person name="Thompson K."/>
            <person name="VandeBerg J.L."/>
            <person name="Wade C.M."/>
            <person name="Walker J.A."/>
            <person name="Waters P.D."/>
            <person name="Webber C."/>
            <person name="Weidman J.R."/>
            <person name="Xie X."/>
            <person name="Zody M.C."/>
            <person name="Baldwin J."/>
            <person name="Abdouelleil A."/>
            <person name="Abdulkadir J."/>
            <person name="Abebe A."/>
            <person name="Abera B."/>
            <person name="Abreu J."/>
            <person name="Acer S.C."/>
            <person name="Aftuck L."/>
            <person name="Alexander A."/>
            <person name="An P."/>
            <person name="Anderson E."/>
            <person name="Anderson S."/>
            <person name="Arachi H."/>
            <person name="Azer M."/>
            <person name="Bachantsang P."/>
            <person name="Barry A."/>
            <person name="Bayul T."/>
            <person name="Berlin A."/>
            <person name="Bessette D."/>
            <person name="Bloom T."/>
            <person name="Bloom T."/>
            <person name="Boguslavskiy L."/>
            <person name="Bonnet C."/>
            <person name="Boukhgalter B."/>
            <person name="Bourzgui I."/>
            <person name="Brown A."/>
            <person name="Cahill P."/>
            <person name="Channer S."/>
            <person name="Cheshatsang Y."/>
            <person name="Chuda L."/>
            <person name="Citroen M."/>
            <person name="Collymore A."/>
            <person name="Cooke P."/>
            <person name="Costello M."/>
            <person name="D'Aco K."/>
            <person name="Daza R."/>
            <person name="De Haan G."/>
            <person name="DeGray S."/>
            <person name="DeMaso C."/>
            <person name="Dhargay N."/>
            <person name="Dooley K."/>
            <person name="Dooley E."/>
            <person name="Doricent M."/>
            <person name="Dorje P."/>
            <person name="Dorjee K."/>
            <person name="Dupes A."/>
            <person name="Elong R."/>
            <person name="Falk J."/>
            <person name="Farina A."/>
            <person name="Faro S."/>
            <person name="Ferguson D."/>
            <person name="Fisher S."/>
            <person name="Foley C.D."/>
            <person name="Franke A."/>
            <person name="Friedrich D."/>
            <person name="Gadbois L."/>
            <person name="Gearin G."/>
            <person name="Gearin C.R."/>
            <person name="Giannoukos G."/>
            <person name="Goode T."/>
            <person name="Graham J."/>
            <person name="Grandbois E."/>
            <person name="Grewal S."/>
            <person name="Gyaltsen K."/>
            <person name="Hafez N."/>
            <person name="Hagos B."/>
            <person name="Hall J."/>
            <person name="Henson C."/>
            <person name="Hollinger A."/>
            <person name="Honan T."/>
            <person name="Huard M.D."/>
            <person name="Hughes L."/>
            <person name="Hurhula B."/>
            <person name="Husby M.E."/>
            <person name="Kamat A."/>
            <person name="Kanga B."/>
            <person name="Kashin S."/>
            <person name="Khazanovich D."/>
            <person name="Kisner P."/>
            <person name="Lance K."/>
            <person name="Lara M."/>
            <person name="Lee W."/>
            <person name="Lennon N."/>
            <person name="Letendre F."/>
            <person name="LeVine R."/>
            <person name="Lipovsky A."/>
            <person name="Liu X."/>
            <person name="Liu J."/>
            <person name="Liu S."/>
            <person name="Lokyitsang T."/>
            <person name="Lokyitsang Y."/>
            <person name="Lubonja R."/>
            <person name="Lui A."/>
            <person name="MacDonald P."/>
            <person name="Magnisalis V."/>
            <person name="Maru K."/>
            <person name="Matthews C."/>
            <person name="McCusker W."/>
            <person name="McDonough S."/>
            <person name="Mehta T."/>
            <person name="Meldrim J."/>
            <person name="Meneus L."/>
            <person name="Mihai O."/>
            <person name="Mihalev A."/>
            <person name="Mihova T."/>
            <person name="Mittelman R."/>
            <person name="Mlenga V."/>
            <person name="Montmayeur A."/>
            <person name="Mulrain L."/>
            <person name="Navidi A."/>
            <person name="Naylor J."/>
            <person name="Negash T."/>
            <person name="Nguyen T."/>
            <person name="Nguyen N."/>
            <person name="Nicol R."/>
            <person name="Norbu C."/>
            <person name="Norbu N."/>
            <person name="Novod N."/>
            <person name="O'Neill B."/>
            <person name="Osman S."/>
            <person name="Markiewicz E."/>
            <person name="Oyono O.L."/>
            <person name="Patti C."/>
            <person name="Phunkhang P."/>
            <person name="Pierre F."/>
            <person name="Priest M."/>
            <person name="Raghuraman S."/>
            <person name="Rege F."/>
            <person name="Reyes R."/>
            <person name="Rise C."/>
            <person name="Rogov P."/>
            <person name="Ross K."/>
            <person name="Ryan E."/>
            <person name="Settipalli S."/>
            <person name="Shea T."/>
            <person name="Sherpa N."/>
            <person name="Shi L."/>
            <person name="Shih D."/>
            <person name="Sparrow T."/>
            <person name="Spaulding J."/>
            <person name="Stalker J."/>
            <person name="Stange-Thomann N."/>
            <person name="Stavropoulos S."/>
            <person name="Stone C."/>
            <person name="Strader C."/>
            <person name="Tesfaye S."/>
            <person name="Thomson T."/>
            <person name="Thoulutsang Y."/>
            <person name="Thoulutsang D."/>
            <person name="Topham K."/>
            <person name="Topping I."/>
            <person name="Tsamla T."/>
            <person name="Vassiliev H."/>
            <person name="Vo A."/>
            <person name="Wangchuk T."/>
            <person name="Wangdi T."/>
            <person name="Weiand M."/>
            <person name="Wilkinson J."/>
            <person name="Wilson A."/>
            <person name="Yadav S."/>
            <person name="Young G."/>
            <person name="Yu Q."/>
            <person name="Zembek L."/>
            <person name="Zhong D."/>
            <person name="Zimmer A."/>
            <person name="Zwirko Z."/>
            <person name="Jaffe D.B."/>
            <person name="Alvarez P."/>
            <person name="Brockman W."/>
            <person name="Butler J."/>
            <person name="Chin C."/>
            <person name="Gnerre S."/>
            <person name="MacCallum I."/>
            <person name="Graves J.A."/>
            <person name="Ponting C.P."/>
            <person name="Breen M."/>
            <person name="Samollow P.B."/>
            <person name="Lander E.S."/>
            <person name="Lindblad-Toh K."/>
        </authorList>
    </citation>
    <scope>NUCLEOTIDE SEQUENCE [LARGE SCALE GENOMIC DNA]</scope>
</reference>
<dbReference type="Gene3D" id="6.10.140.140">
    <property type="match status" value="1"/>
</dbReference>
<evidence type="ECO:0000313" key="4">
    <source>
        <dbReference type="Proteomes" id="UP000002280"/>
    </source>
</evidence>
<dbReference type="SUPFAM" id="SSF109640">
    <property type="entry name" value="KRAB domain (Kruppel-associated box)"/>
    <property type="match status" value="1"/>
</dbReference>
<dbReference type="GeneTree" id="ENSGT00940000162725"/>
<keyword evidence="4" id="KW-1185">Reference proteome</keyword>
<name>A0A5F8GCD4_MONDO</name>
<dbReference type="GO" id="GO:0006355">
    <property type="term" value="P:regulation of DNA-templated transcription"/>
    <property type="evidence" value="ECO:0007669"/>
    <property type="project" value="InterPro"/>
</dbReference>
<dbReference type="PROSITE" id="PS50805">
    <property type="entry name" value="KRAB"/>
    <property type="match status" value="1"/>
</dbReference>
<dbReference type="PANTHER" id="PTHR23232">
    <property type="entry name" value="KRAB DOMAIN C2H2 ZINC FINGER"/>
    <property type="match status" value="1"/>
</dbReference>
<protein>
    <recommendedName>
        <fullName evidence="2">KRAB domain-containing protein</fullName>
    </recommendedName>
</protein>
<dbReference type="AlphaFoldDB" id="A0A5F8GCD4"/>
<organism evidence="3 4">
    <name type="scientific">Monodelphis domestica</name>
    <name type="common">Gray short-tailed opossum</name>
    <dbReference type="NCBI Taxonomy" id="13616"/>
    <lineage>
        <taxon>Eukaryota</taxon>
        <taxon>Metazoa</taxon>
        <taxon>Chordata</taxon>
        <taxon>Craniata</taxon>
        <taxon>Vertebrata</taxon>
        <taxon>Euteleostomi</taxon>
        <taxon>Mammalia</taxon>
        <taxon>Metatheria</taxon>
        <taxon>Didelphimorphia</taxon>
        <taxon>Didelphidae</taxon>
        <taxon>Monodelphis</taxon>
    </lineage>
</organism>
<evidence type="ECO:0000256" key="1">
    <source>
        <dbReference type="SAM" id="MobiDB-lite"/>
    </source>
</evidence>
<accession>A0A5F8GCD4</accession>
<dbReference type="Ensembl" id="ENSMODT00000087856.1">
    <property type="protein sequence ID" value="ENSMODP00000045180.1"/>
    <property type="gene ID" value="ENSMODG00000048031.1"/>
</dbReference>
<dbReference type="CDD" id="cd07765">
    <property type="entry name" value="KRAB_A-box"/>
    <property type="match status" value="1"/>
</dbReference>
<dbReference type="InterPro" id="IPR001909">
    <property type="entry name" value="KRAB"/>
</dbReference>
<dbReference type="Pfam" id="PF01352">
    <property type="entry name" value="KRAB"/>
    <property type="match status" value="1"/>
</dbReference>
<dbReference type="InParanoid" id="A0A5F8GCD4"/>
<sequence>MAPGTLRHPYQGFITFKDVTVDFMQEEWCLLDHSQKDFYGEVMLENVQNLLSVGLKEEEINYLNNPISEKEIEQAIKELPKEKKPQIQMDSQRNSIKHSKNN</sequence>
<dbReference type="Bgee" id="ENSMODG00000048031">
    <property type="expression patterns" value="Expressed in skeletal muscle tissue and 4 other cell types or tissues"/>
</dbReference>
<dbReference type="InterPro" id="IPR036051">
    <property type="entry name" value="KRAB_dom_sf"/>
</dbReference>
<evidence type="ECO:0000259" key="2">
    <source>
        <dbReference type="PROSITE" id="PS50805"/>
    </source>
</evidence>
<dbReference type="Proteomes" id="UP000002280">
    <property type="component" value="Chromosome 2"/>
</dbReference>
<dbReference type="SMART" id="SM00349">
    <property type="entry name" value="KRAB"/>
    <property type="match status" value="1"/>
</dbReference>
<evidence type="ECO:0000313" key="3">
    <source>
        <dbReference type="Ensembl" id="ENSMODP00000045180.1"/>
    </source>
</evidence>
<feature type="domain" description="KRAB" evidence="2">
    <location>
        <begin position="14"/>
        <end position="91"/>
    </location>
</feature>
<reference evidence="3" key="3">
    <citation type="submission" date="2025-09" db="UniProtKB">
        <authorList>
            <consortium name="Ensembl"/>
        </authorList>
    </citation>
    <scope>IDENTIFICATION</scope>
</reference>
<dbReference type="InterPro" id="IPR050169">
    <property type="entry name" value="Krueppel_C2H2_ZnF"/>
</dbReference>